<feature type="region of interest" description="Disordered" evidence="1">
    <location>
        <begin position="1"/>
        <end position="53"/>
    </location>
</feature>
<gene>
    <name evidence="2" type="ORF">HNR30_005718</name>
</gene>
<evidence type="ECO:0000313" key="2">
    <source>
        <dbReference type="EMBL" id="MBA2894346.1"/>
    </source>
</evidence>
<reference evidence="2 3" key="1">
    <citation type="submission" date="2020-07" db="EMBL/GenBank/DDBJ databases">
        <title>Genomic Encyclopedia of Type Strains, Phase IV (KMG-IV): sequencing the most valuable type-strain genomes for metagenomic binning, comparative biology and taxonomic classification.</title>
        <authorList>
            <person name="Goeker M."/>
        </authorList>
    </citation>
    <scope>NUCLEOTIDE SEQUENCE [LARGE SCALE GENOMIC DNA]</scope>
    <source>
        <strain evidence="2 3">DSM 45533</strain>
    </source>
</reference>
<sequence length="53" mass="5892">MTAHFQDPKRKQDNARAAFTERTTSGGGTSKRIAKQSLPVRRGQRHGTRPGRS</sequence>
<dbReference type="AlphaFoldDB" id="A0A7W0CNE8"/>
<evidence type="ECO:0000313" key="3">
    <source>
        <dbReference type="Proteomes" id="UP000530928"/>
    </source>
</evidence>
<dbReference type="Proteomes" id="UP000530928">
    <property type="component" value="Unassembled WGS sequence"/>
</dbReference>
<dbReference type="EMBL" id="JACDUR010000006">
    <property type="protein sequence ID" value="MBA2894346.1"/>
    <property type="molecule type" value="Genomic_DNA"/>
</dbReference>
<feature type="compositionally biased region" description="Basic and acidic residues" evidence="1">
    <location>
        <begin position="1"/>
        <end position="14"/>
    </location>
</feature>
<keyword evidence="3" id="KW-1185">Reference proteome</keyword>
<comment type="caution">
    <text evidence="2">The sequence shown here is derived from an EMBL/GenBank/DDBJ whole genome shotgun (WGS) entry which is preliminary data.</text>
</comment>
<organism evidence="2 3">
    <name type="scientific">Nonomuraea soli</name>
    <dbReference type="NCBI Taxonomy" id="1032476"/>
    <lineage>
        <taxon>Bacteria</taxon>
        <taxon>Bacillati</taxon>
        <taxon>Actinomycetota</taxon>
        <taxon>Actinomycetes</taxon>
        <taxon>Streptosporangiales</taxon>
        <taxon>Streptosporangiaceae</taxon>
        <taxon>Nonomuraea</taxon>
    </lineage>
</organism>
<proteinExistence type="predicted"/>
<name>A0A7W0CNE8_9ACTN</name>
<protein>
    <submittedName>
        <fullName evidence="2">Uncharacterized protein</fullName>
    </submittedName>
</protein>
<dbReference type="RefSeq" id="WP_181613134.1">
    <property type="nucleotide sequence ID" value="NZ_BAABAM010000004.1"/>
</dbReference>
<feature type="compositionally biased region" description="Basic residues" evidence="1">
    <location>
        <begin position="42"/>
        <end position="53"/>
    </location>
</feature>
<accession>A0A7W0CNE8</accession>
<evidence type="ECO:0000256" key="1">
    <source>
        <dbReference type="SAM" id="MobiDB-lite"/>
    </source>
</evidence>